<keyword evidence="3 6" id="KW-0812">Transmembrane</keyword>
<dbReference type="Proteomes" id="UP000321514">
    <property type="component" value="Unassembled WGS sequence"/>
</dbReference>
<dbReference type="EMBL" id="BJXR01000049">
    <property type="protein sequence ID" value="GEN11756.1"/>
    <property type="molecule type" value="Genomic_DNA"/>
</dbReference>
<dbReference type="GO" id="GO:0140359">
    <property type="term" value="F:ABC-type transporter activity"/>
    <property type="evidence" value="ECO:0007669"/>
    <property type="project" value="InterPro"/>
</dbReference>
<keyword evidence="4 6" id="KW-1133">Transmembrane helix</keyword>
<feature type="transmembrane region" description="Helical" evidence="6">
    <location>
        <begin position="54"/>
        <end position="75"/>
    </location>
</feature>
<reference evidence="9 10" key="1">
    <citation type="submission" date="2016-10" db="EMBL/GenBank/DDBJ databases">
        <authorList>
            <person name="Varghese N."/>
            <person name="Submissions S."/>
        </authorList>
    </citation>
    <scope>NUCLEOTIDE SEQUENCE [LARGE SCALE GENOMIC DNA]</scope>
    <source>
        <strain evidence="9 10">DSM 16525</strain>
    </source>
</reference>
<evidence type="ECO:0000256" key="4">
    <source>
        <dbReference type="ARBA" id="ARBA00022989"/>
    </source>
</evidence>
<evidence type="ECO:0000313" key="10">
    <source>
        <dbReference type="Proteomes" id="UP000183760"/>
    </source>
</evidence>
<dbReference type="OrthoDB" id="9794512at2"/>
<sequence length="240" mass="26283">MKALLIARRELSGYLRTLSGYVVIAVILALNGLFFNAYALGGASKRSAEVLSQFFYYSSGFTIVASVFISMRLLAEERQTGTLPLLYSSPLRDRDIVLGKFLAGFAFLALYVLCTLYMPVLVLVNGKVSWGHVGAGYLGLLLLGSASLAVGTFGSALAKNQLLAAITSAVMLVALILCWLLARITEQPLADVFSAMSLWNQHFPPFQSGLIHVRDVVYYLVVTYVALFAATRVLEARRWR</sequence>
<evidence type="ECO:0000256" key="6">
    <source>
        <dbReference type="SAM" id="Phobius"/>
    </source>
</evidence>
<keyword evidence="10" id="KW-1185">Reference proteome</keyword>
<comment type="caution">
    <text evidence="8">The sequence shown here is derived from an EMBL/GenBank/DDBJ whole genome shotgun (WGS) entry which is preliminary data.</text>
</comment>
<keyword evidence="5 6" id="KW-0472">Membrane</keyword>
<feature type="transmembrane region" description="Helical" evidence="6">
    <location>
        <begin position="130"/>
        <end position="150"/>
    </location>
</feature>
<feature type="transmembrane region" description="Helical" evidence="6">
    <location>
        <begin position="162"/>
        <end position="182"/>
    </location>
</feature>
<dbReference type="InterPro" id="IPR051449">
    <property type="entry name" value="ABC-2_transporter_component"/>
</dbReference>
<dbReference type="EMBL" id="FOIB01000015">
    <property type="protein sequence ID" value="SEU40418.1"/>
    <property type="molecule type" value="Genomic_DNA"/>
</dbReference>
<feature type="transmembrane region" description="Helical" evidence="6">
    <location>
        <begin position="21"/>
        <end position="42"/>
    </location>
</feature>
<dbReference type="PANTHER" id="PTHR30294">
    <property type="entry name" value="MEMBRANE COMPONENT OF ABC TRANSPORTER YHHJ-RELATED"/>
    <property type="match status" value="1"/>
</dbReference>
<evidence type="ECO:0000313" key="9">
    <source>
        <dbReference type="EMBL" id="SEU40418.1"/>
    </source>
</evidence>
<evidence type="ECO:0000313" key="8">
    <source>
        <dbReference type="EMBL" id="GEN11756.1"/>
    </source>
</evidence>
<name>A0A511TC50_MYXFU</name>
<keyword evidence="2" id="KW-1003">Cell membrane</keyword>
<dbReference type="Pfam" id="PF12698">
    <property type="entry name" value="ABC2_membrane_3"/>
    <property type="match status" value="1"/>
</dbReference>
<reference evidence="8 11" key="2">
    <citation type="submission" date="2019-07" db="EMBL/GenBank/DDBJ databases">
        <title>Whole genome shotgun sequence of Myxococcus fulvus NBRC 100333.</title>
        <authorList>
            <person name="Hosoyama A."/>
            <person name="Uohara A."/>
            <person name="Ohji S."/>
            <person name="Ichikawa N."/>
        </authorList>
    </citation>
    <scope>NUCLEOTIDE SEQUENCE [LARGE SCALE GENOMIC DNA]</scope>
    <source>
        <strain evidence="8 11">NBRC 100333</strain>
    </source>
</reference>
<feature type="transmembrane region" description="Helical" evidence="6">
    <location>
        <begin position="216"/>
        <end position="234"/>
    </location>
</feature>
<dbReference type="InterPro" id="IPR013525">
    <property type="entry name" value="ABC2_TM"/>
</dbReference>
<evidence type="ECO:0000256" key="3">
    <source>
        <dbReference type="ARBA" id="ARBA00022692"/>
    </source>
</evidence>
<gene>
    <name evidence="8" type="ORF">MFU01_67930</name>
    <name evidence="9" type="ORF">SAMN05443572_115117</name>
</gene>
<accession>A0A511TC50</accession>
<proteinExistence type="predicted"/>
<organism evidence="8 11">
    <name type="scientific">Myxococcus fulvus</name>
    <dbReference type="NCBI Taxonomy" id="33"/>
    <lineage>
        <taxon>Bacteria</taxon>
        <taxon>Pseudomonadati</taxon>
        <taxon>Myxococcota</taxon>
        <taxon>Myxococcia</taxon>
        <taxon>Myxococcales</taxon>
        <taxon>Cystobacterineae</taxon>
        <taxon>Myxococcaceae</taxon>
        <taxon>Myxococcus</taxon>
    </lineage>
</organism>
<evidence type="ECO:0000259" key="7">
    <source>
        <dbReference type="Pfam" id="PF12698"/>
    </source>
</evidence>
<dbReference type="STRING" id="1334629.MFUL124B02_09165"/>
<dbReference type="RefSeq" id="WP_046711689.1">
    <property type="nucleotide sequence ID" value="NZ_BJXR01000049.1"/>
</dbReference>
<protein>
    <submittedName>
        <fullName evidence="8">ABC transporter permease</fullName>
    </submittedName>
    <submittedName>
        <fullName evidence="9">ABC-2 type transport system permease protein</fullName>
    </submittedName>
</protein>
<evidence type="ECO:0000256" key="5">
    <source>
        <dbReference type="ARBA" id="ARBA00023136"/>
    </source>
</evidence>
<dbReference type="GO" id="GO:0005886">
    <property type="term" value="C:plasma membrane"/>
    <property type="evidence" value="ECO:0007669"/>
    <property type="project" value="UniProtKB-SubCell"/>
</dbReference>
<evidence type="ECO:0000256" key="2">
    <source>
        <dbReference type="ARBA" id="ARBA00022475"/>
    </source>
</evidence>
<dbReference type="Proteomes" id="UP000183760">
    <property type="component" value="Unassembled WGS sequence"/>
</dbReference>
<evidence type="ECO:0000256" key="1">
    <source>
        <dbReference type="ARBA" id="ARBA00004651"/>
    </source>
</evidence>
<comment type="subcellular location">
    <subcellularLocation>
        <location evidence="1">Cell membrane</location>
        <topology evidence="1">Multi-pass membrane protein</topology>
    </subcellularLocation>
</comment>
<evidence type="ECO:0000313" key="11">
    <source>
        <dbReference type="Proteomes" id="UP000321514"/>
    </source>
</evidence>
<dbReference type="AlphaFoldDB" id="A0A511TC50"/>
<feature type="transmembrane region" description="Helical" evidence="6">
    <location>
        <begin position="96"/>
        <end position="118"/>
    </location>
</feature>
<feature type="domain" description="ABC-2 type transporter transmembrane" evidence="7">
    <location>
        <begin position="52"/>
        <end position="214"/>
    </location>
</feature>
<dbReference type="PANTHER" id="PTHR30294:SF29">
    <property type="entry name" value="MULTIDRUG ABC TRANSPORTER PERMEASE YBHS-RELATED"/>
    <property type="match status" value="1"/>
</dbReference>